<proteinExistence type="predicted"/>
<feature type="compositionally biased region" description="Basic and acidic residues" evidence="1">
    <location>
        <begin position="148"/>
        <end position="164"/>
    </location>
</feature>
<accession>A0AAD4KX68</accession>
<dbReference type="GeneID" id="70239525"/>
<dbReference type="RefSeq" id="XP_046075520.1">
    <property type="nucleotide sequence ID" value="XM_046209238.1"/>
</dbReference>
<evidence type="ECO:0000313" key="2">
    <source>
        <dbReference type="EMBL" id="KAH8702144.1"/>
    </source>
</evidence>
<organism evidence="2 3">
    <name type="scientific">Talaromyces proteolyticus</name>
    <dbReference type="NCBI Taxonomy" id="1131652"/>
    <lineage>
        <taxon>Eukaryota</taxon>
        <taxon>Fungi</taxon>
        <taxon>Dikarya</taxon>
        <taxon>Ascomycota</taxon>
        <taxon>Pezizomycotina</taxon>
        <taxon>Eurotiomycetes</taxon>
        <taxon>Eurotiomycetidae</taxon>
        <taxon>Eurotiales</taxon>
        <taxon>Trichocomaceae</taxon>
        <taxon>Talaromyces</taxon>
        <taxon>Talaromyces sect. Bacilispori</taxon>
    </lineage>
</organism>
<evidence type="ECO:0000313" key="3">
    <source>
        <dbReference type="Proteomes" id="UP001201262"/>
    </source>
</evidence>
<feature type="region of interest" description="Disordered" evidence="1">
    <location>
        <begin position="145"/>
        <end position="164"/>
    </location>
</feature>
<name>A0AAD4KX68_9EURO</name>
<reference evidence="2" key="1">
    <citation type="submission" date="2021-12" db="EMBL/GenBank/DDBJ databases">
        <title>Convergent genome expansion in fungi linked to evolution of root-endophyte symbiosis.</title>
        <authorList>
            <consortium name="DOE Joint Genome Institute"/>
            <person name="Ke Y.-H."/>
            <person name="Bonito G."/>
            <person name="Liao H.-L."/>
            <person name="Looney B."/>
            <person name="Rojas-Flechas A."/>
            <person name="Nash J."/>
            <person name="Hameed K."/>
            <person name="Schadt C."/>
            <person name="Martin F."/>
            <person name="Crous P.W."/>
            <person name="Miettinen O."/>
            <person name="Magnuson J.K."/>
            <person name="Labbe J."/>
            <person name="Jacobson D."/>
            <person name="Doktycz M.J."/>
            <person name="Veneault-Fourrey C."/>
            <person name="Kuo A."/>
            <person name="Mondo S."/>
            <person name="Calhoun S."/>
            <person name="Riley R."/>
            <person name="Ohm R."/>
            <person name="LaButti K."/>
            <person name="Andreopoulos B."/>
            <person name="Pangilinan J."/>
            <person name="Nolan M."/>
            <person name="Tritt A."/>
            <person name="Clum A."/>
            <person name="Lipzen A."/>
            <person name="Daum C."/>
            <person name="Barry K."/>
            <person name="Grigoriev I.V."/>
            <person name="Vilgalys R."/>
        </authorList>
    </citation>
    <scope>NUCLEOTIDE SEQUENCE</scope>
    <source>
        <strain evidence="2">PMI_201</strain>
    </source>
</reference>
<protein>
    <submittedName>
        <fullName evidence="2">Uncharacterized protein</fullName>
    </submittedName>
</protein>
<dbReference type="Proteomes" id="UP001201262">
    <property type="component" value="Unassembled WGS sequence"/>
</dbReference>
<comment type="caution">
    <text evidence="2">The sequence shown here is derived from an EMBL/GenBank/DDBJ whole genome shotgun (WGS) entry which is preliminary data.</text>
</comment>
<evidence type="ECO:0000256" key="1">
    <source>
        <dbReference type="SAM" id="MobiDB-lite"/>
    </source>
</evidence>
<sequence length="164" mass="18691">MCVSTVLLSGHASTVPSIRTRKQKASKEWRCRPSFTLLGMDWRHSYPLVDTSGSAAFRSTFAMHKRSHSLYSVCSKRQTDRRVHQSRSFIPRDDARSVSVISIISIITTINGANGCILGPVTHVIHLIYSTRHETLHRPILHSSSFSDNEHSSRRRDGDFWRCR</sequence>
<dbReference type="EMBL" id="JAJTJA010000003">
    <property type="protein sequence ID" value="KAH8702144.1"/>
    <property type="molecule type" value="Genomic_DNA"/>
</dbReference>
<keyword evidence="3" id="KW-1185">Reference proteome</keyword>
<dbReference type="AlphaFoldDB" id="A0AAD4KX68"/>
<gene>
    <name evidence="2" type="ORF">BGW36DRAFT_111895</name>
</gene>